<evidence type="ECO:0000313" key="2">
    <source>
        <dbReference type="Proteomes" id="UP000036958"/>
    </source>
</evidence>
<dbReference type="Proteomes" id="UP000036958">
    <property type="component" value="Unassembled WGS sequence"/>
</dbReference>
<dbReference type="STRING" id="1409788.NC99_32960"/>
<protein>
    <recommendedName>
        <fullName evidence="3">Outer membrane protein beta-barrel domain-containing protein</fullName>
    </recommendedName>
</protein>
<evidence type="ECO:0008006" key="3">
    <source>
        <dbReference type="Google" id="ProtNLM"/>
    </source>
</evidence>
<dbReference type="EMBL" id="LGIA01000176">
    <property type="protein sequence ID" value="KOH43800.1"/>
    <property type="molecule type" value="Genomic_DNA"/>
</dbReference>
<keyword evidence="2" id="KW-1185">Reference proteome</keyword>
<dbReference type="AlphaFoldDB" id="A0A0L8V5N4"/>
<reference evidence="2" key="1">
    <citation type="submission" date="2015-07" db="EMBL/GenBank/DDBJ databases">
        <title>Genome sequencing of Sunxiuqinia dokdonensis strain SK.</title>
        <authorList>
            <person name="Ahn S."/>
            <person name="Kim B.-C."/>
        </authorList>
    </citation>
    <scope>NUCLEOTIDE SEQUENCE [LARGE SCALE GENOMIC DNA]</scope>
    <source>
        <strain evidence="2">SK</strain>
    </source>
</reference>
<comment type="caution">
    <text evidence="1">The sequence shown here is derived from an EMBL/GenBank/DDBJ whole genome shotgun (WGS) entry which is preliminary data.</text>
</comment>
<dbReference type="OrthoDB" id="9958454at2"/>
<organism evidence="1 2">
    <name type="scientific">Sunxiuqinia dokdonensis</name>
    <dbReference type="NCBI Taxonomy" id="1409788"/>
    <lineage>
        <taxon>Bacteria</taxon>
        <taxon>Pseudomonadati</taxon>
        <taxon>Bacteroidota</taxon>
        <taxon>Bacteroidia</taxon>
        <taxon>Marinilabiliales</taxon>
        <taxon>Prolixibacteraceae</taxon>
        <taxon>Sunxiuqinia</taxon>
    </lineage>
</organism>
<gene>
    <name evidence="1" type="ORF">NC99_32960</name>
</gene>
<evidence type="ECO:0000313" key="1">
    <source>
        <dbReference type="EMBL" id="KOH43800.1"/>
    </source>
</evidence>
<accession>A0A0L8V5N4</accession>
<proteinExistence type="predicted"/>
<sequence>MKKTLLKTRLIVIVFTLFSTNLLFAQGKGSNQWYLTPRVGVATMLNEVGPGLATLESDFQHGMGLSGDLAVSRTIGSHFELGLGVAFYSLSSSDDSVMVQDLAAFQSEIDHPAFGIDYYPTVPIEYNTTAIAPSLFLRYYFRKFTSGARDQQFFQPYLELSAGLNFHSPELVYTDTSFMNNPKPEQLPSVWIPNETTDPEFYEPPYQDTEQAVQFALAIGSRFALKNGLTLNLAAEVSGVSSEFMDGTPNLISDEVSSGLIGRVMFGIAIPIHSGKGSSKGNEHFPWAP</sequence>
<dbReference type="RefSeq" id="WP_053185401.1">
    <property type="nucleotide sequence ID" value="NZ_LGIA01000176.1"/>
</dbReference>
<name>A0A0L8V5N4_9BACT</name>